<accession>A0AAE3AS35</accession>
<dbReference type="Proteomes" id="UP001198962">
    <property type="component" value="Unassembled WGS sequence"/>
</dbReference>
<dbReference type="GO" id="GO:0015074">
    <property type="term" value="P:DNA integration"/>
    <property type="evidence" value="ECO:0007669"/>
    <property type="project" value="UniProtKB-KW"/>
</dbReference>
<proteinExistence type="predicted"/>
<dbReference type="GO" id="GO:0003677">
    <property type="term" value="F:DNA binding"/>
    <property type="evidence" value="ECO:0007669"/>
    <property type="project" value="UniProtKB-UniRule"/>
</dbReference>
<dbReference type="GO" id="GO:0005737">
    <property type="term" value="C:cytoplasm"/>
    <property type="evidence" value="ECO:0007669"/>
    <property type="project" value="UniProtKB-SubCell"/>
</dbReference>
<evidence type="ECO:0000259" key="10">
    <source>
        <dbReference type="PROSITE" id="PS51898"/>
    </source>
</evidence>
<comment type="caution">
    <text evidence="12">The sequence shown here is derived from an EMBL/GenBank/DDBJ whole genome shotgun (WGS) entry which is preliminary data.</text>
</comment>
<gene>
    <name evidence="12" type="ORF">LKD32_07410</name>
</gene>
<dbReference type="InterPro" id="IPR010998">
    <property type="entry name" value="Integrase_recombinase_N"/>
</dbReference>
<comment type="subcellular location">
    <subcellularLocation>
        <location evidence="1">Cytoplasm</location>
    </subcellularLocation>
</comment>
<dbReference type="GO" id="GO:0051301">
    <property type="term" value="P:cell division"/>
    <property type="evidence" value="ECO:0007669"/>
    <property type="project" value="UniProtKB-KW"/>
</dbReference>
<dbReference type="GO" id="GO:0006310">
    <property type="term" value="P:DNA recombination"/>
    <property type="evidence" value="ECO:0007669"/>
    <property type="project" value="UniProtKB-KW"/>
</dbReference>
<feature type="domain" description="Core-binding (CB)" evidence="11">
    <location>
        <begin position="13"/>
        <end position="134"/>
    </location>
</feature>
<evidence type="ECO:0000259" key="11">
    <source>
        <dbReference type="PROSITE" id="PS51900"/>
    </source>
</evidence>
<dbReference type="Gene3D" id="1.10.443.10">
    <property type="entry name" value="Intergrase catalytic core"/>
    <property type="match status" value="1"/>
</dbReference>
<dbReference type="GO" id="GO:0007059">
    <property type="term" value="P:chromosome segregation"/>
    <property type="evidence" value="ECO:0007669"/>
    <property type="project" value="UniProtKB-KW"/>
</dbReference>
<dbReference type="Pfam" id="PF00589">
    <property type="entry name" value="Phage_integrase"/>
    <property type="match status" value="1"/>
</dbReference>
<dbReference type="InterPro" id="IPR011010">
    <property type="entry name" value="DNA_brk_join_enz"/>
</dbReference>
<dbReference type="InterPro" id="IPR013762">
    <property type="entry name" value="Integrase-like_cat_sf"/>
</dbReference>
<keyword evidence="7" id="KW-0233">DNA recombination</keyword>
<evidence type="ECO:0000256" key="2">
    <source>
        <dbReference type="ARBA" id="ARBA00022490"/>
    </source>
</evidence>
<evidence type="ECO:0000256" key="9">
    <source>
        <dbReference type="PROSITE-ProRule" id="PRU01248"/>
    </source>
</evidence>
<reference evidence="12" key="1">
    <citation type="submission" date="2021-10" db="EMBL/GenBank/DDBJ databases">
        <title>Anaerobic single-cell dispensing facilitates the cultivation of human gut bacteria.</title>
        <authorList>
            <person name="Afrizal A."/>
        </authorList>
    </citation>
    <scope>NUCLEOTIDE SEQUENCE</scope>
    <source>
        <strain evidence="12">CLA-AA-H274</strain>
    </source>
</reference>
<evidence type="ECO:0000256" key="7">
    <source>
        <dbReference type="ARBA" id="ARBA00023172"/>
    </source>
</evidence>
<keyword evidence="3" id="KW-0132">Cell division</keyword>
<organism evidence="12 13">
    <name type="scientific">Brotaphodocola catenula</name>
    <dbReference type="NCBI Taxonomy" id="2885361"/>
    <lineage>
        <taxon>Bacteria</taxon>
        <taxon>Bacillati</taxon>
        <taxon>Bacillota</taxon>
        <taxon>Clostridia</taxon>
        <taxon>Lachnospirales</taxon>
        <taxon>Lachnospiraceae</taxon>
        <taxon>Brotaphodocola</taxon>
    </lineage>
</organism>
<dbReference type="PROSITE" id="PS51900">
    <property type="entry name" value="CB"/>
    <property type="match status" value="1"/>
</dbReference>
<keyword evidence="2" id="KW-0963">Cytoplasm</keyword>
<dbReference type="PANTHER" id="PTHR30349">
    <property type="entry name" value="PHAGE INTEGRASE-RELATED"/>
    <property type="match status" value="1"/>
</dbReference>
<dbReference type="InterPro" id="IPR044068">
    <property type="entry name" value="CB"/>
</dbReference>
<dbReference type="AlphaFoldDB" id="A0AAE3AS35"/>
<keyword evidence="8" id="KW-0131">Cell cycle</keyword>
<dbReference type="InterPro" id="IPR050090">
    <property type="entry name" value="Tyrosine_recombinase_XerCD"/>
</dbReference>
<dbReference type="SUPFAM" id="SSF56349">
    <property type="entry name" value="DNA breaking-rejoining enzymes"/>
    <property type="match status" value="1"/>
</dbReference>
<evidence type="ECO:0000256" key="3">
    <source>
        <dbReference type="ARBA" id="ARBA00022618"/>
    </source>
</evidence>
<keyword evidence="5" id="KW-0229">DNA integration</keyword>
<keyword evidence="6 9" id="KW-0238">DNA-binding</keyword>
<dbReference type="Gene3D" id="1.10.150.130">
    <property type="match status" value="1"/>
</dbReference>
<evidence type="ECO:0000256" key="6">
    <source>
        <dbReference type="ARBA" id="ARBA00023125"/>
    </source>
</evidence>
<dbReference type="RefSeq" id="WP_308451271.1">
    <property type="nucleotide sequence ID" value="NZ_JAJEPU010000018.1"/>
</dbReference>
<evidence type="ECO:0000256" key="8">
    <source>
        <dbReference type="ARBA" id="ARBA00023306"/>
    </source>
</evidence>
<evidence type="ECO:0000313" key="13">
    <source>
        <dbReference type="Proteomes" id="UP001198962"/>
    </source>
</evidence>
<dbReference type="PROSITE" id="PS51898">
    <property type="entry name" value="TYR_RECOMBINASE"/>
    <property type="match status" value="1"/>
</dbReference>
<sequence length="366" mass="42379">MKSESEKLREILRELPDYVVNFFYAKDSVYQPKTKVAYAIDLRVFLKYLLEAIPDRFPYPSIAQIPMDALDHLRPNDIVMFLAYLDEYSMKDADGNYITRTTPTGKEKIQVFENSPSGKRRKLASIKAFFKYMVINEYMTKNPATYVDIPKVPKKPIVALTESETKRLKKNVQTGAQKTEREKVFFEKTKLRDNAIIMLFLGTGIRISELLNIDMYDLDLDEQRLLVRRKGGHTEFVYFKKEVLTALSDYIELERPVLMKMKSEKEKKANGPLFVSNRGTRITINRVGQIVKEYGRFVLPPNVKFSAHLLRKSFGTQLYERSGGDVSLVQHALGHADSSTTTRFYIDFDKNRLKFLKDEGDSSDKE</sequence>
<evidence type="ECO:0000256" key="4">
    <source>
        <dbReference type="ARBA" id="ARBA00022829"/>
    </source>
</evidence>
<dbReference type="EMBL" id="JAJEPU010000018">
    <property type="protein sequence ID" value="MCC2164708.1"/>
    <property type="molecule type" value="Genomic_DNA"/>
</dbReference>
<feature type="domain" description="Tyr recombinase" evidence="10">
    <location>
        <begin position="155"/>
        <end position="358"/>
    </location>
</feature>
<dbReference type="PANTHER" id="PTHR30349:SF77">
    <property type="entry name" value="TYROSINE RECOMBINASE XERC"/>
    <property type="match status" value="1"/>
</dbReference>
<keyword evidence="4" id="KW-0159">Chromosome partition</keyword>
<dbReference type="InterPro" id="IPR002104">
    <property type="entry name" value="Integrase_catalytic"/>
</dbReference>
<protein>
    <submittedName>
        <fullName evidence="12">Tyrosine-type recombinase/integrase</fullName>
    </submittedName>
</protein>
<keyword evidence="13" id="KW-1185">Reference proteome</keyword>
<evidence type="ECO:0000313" key="12">
    <source>
        <dbReference type="EMBL" id="MCC2164708.1"/>
    </source>
</evidence>
<evidence type="ECO:0000256" key="5">
    <source>
        <dbReference type="ARBA" id="ARBA00022908"/>
    </source>
</evidence>
<name>A0AAE3AS35_9FIRM</name>
<evidence type="ECO:0000256" key="1">
    <source>
        <dbReference type="ARBA" id="ARBA00004496"/>
    </source>
</evidence>